<dbReference type="GO" id="GO:0003677">
    <property type="term" value="F:DNA binding"/>
    <property type="evidence" value="ECO:0007669"/>
    <property type="project" value="UniProtKB-KW"/>
</dbReference>
<dbReference type="GO" id="GO:0003700">
    <property type="term" value="F:DNA-binding transcription factor activity"/>
    <property type="evidence" value="ECO:0007669"/>
    <property type="project" value="InterPro"/>
</dbReference>
<dbReference type="InterPro" id="IPR036390">
    <property type="entry name" value="WH_DNA-bd_sf"/>
</dbReference>
<keyword evidence="2" id="KW-0238">DNA-binding</keyword>
<dbReference type="CDD" id="cd07377">
    <property type="entry name" value="WHTH_GntR"/>
    <property type="match status" value="1"/>
</dbReference>
<dbReference type="PANTHER" id="PTHR43537">
    <property type="entry name" value="TRANSCRIPTIONAL REGULATOR, GNTR FAMILY"/>
    <property type="match status" value="1"/>
</dbReference>
<dbReference type="InterPro" id="IPR036388">
    <property type="entry name" value="WH-like_DNA-bd_sf"/>
</dbReference>
<dbReference type="EMBL" id="PYAL01000001">
    <property type="protein sequence ID" value="RXN92771.1"/>
    <property type="molecule type" value="Genomic_DNA"/>
</dbReference>
<evidence type="ECO:0000313" key="6">
    <source>
        <dbReference type="Proteomes" id="UP000290849"/>
    </source>
</evidence>
<dbReference type="Gene3D" id="1.20.120.530">
    <property type="entry name" value="GntR ligand-binding domain-like"/>
    <property type="match status" value="1"/>
</dbReference>
<dbReference type="PANTHER" id="PTHR43537:SF53">
    <property type="entry name" value="HTH-TYPE TRANSCRIPTIONAL REPRESSOR NANR"/>
    <property type="match status" value="1"/>
</dbReference>
<dbReference type="SMART" id="SM00895">
    <property type="entry name" value="FCD"/>
    <property type="match status" value="1"/>
</dbReference>
<dbReference type="OrthoDB" id="5243844at2"/>
<dbReference type="AlphaFoldDB" id="A0A4Q1HQ12"/>
<accession>A0A4Q1HQ12</accession>
<dbReference type="SUPFAM" id="SSF46785">
    <property type="entry name" value="Winged helix' DNA-binding domain"/>
    <property type="match status" value="1"/>
</dbReference>
<dbReference type="InterPro" id="IPR008920">
    <property type="entry name" value="TF_FadR/GntR_C"/>
</dbReference>
<comment type="caution">
    <text evidence="5">The sequence shown here is derived from an EMBL/GenBank/DDBJ whole genome shotgun (WGS) entry which is preliminary data.</text>
</comment>
<dbReference type="Pfam" id="PF07729">
    <property type="entry name" value="FCD"/>
    <property type="match status" value="1"/>
</dbReference>
<dbReference type="SMART" id="SM00345">
    <property type="entry name" value="HTH_GNTR"/>
    <property type="match status" value="1"/>
</dbReference>
<name>A0A4Q1HQ12_9BURK</name>
<keyword evidence="3" id="KW-0804">Transcription</keyword>
<dbReference type="SUPFAM" id="SSF48008">
    <property type="entry name" value="GntR ligand-binding domain-like"/>
    <property type="match status" value="1"/>
</dbReference>
<keyword evidence="6" id="KW-1185">Reference proteome</keyword>
<keyword evidence="1" id="KW-0805">Transcription regulation</keyword>
<sequence>MARQAKSKQQTMATEKRELSSADVYEHIYSAILDNRLKPGTKLVEERLAEIFAVSRPRVREVLARLAHEQIVELFPQRGAYVAKPSIEKAIDVFEARRLIEPAVVRRLIGCLTPEKLARLRAHVKLEREARERKDKRAIIRLAGEFHIVLSDLAGNGEYARIMRELSTLSCLVIFLYNLPTATSCRDDDHVLIIDAIEARDVSRAEALTLHHLDHIEESVKLEPFDATQDLEEVFRL</sequence>
<evidence type="ECO:0000256" key="1">
    <source>
        <dbReference type="ARBA" id="ARBA00023015"/>
    </source>
</evidence>
<dbReference type="InterPro" id="IPR000524">
    <property type="entry name" value="Tscrpt_reg_HTH_GntR"/>
</dbReference>
<dbReference type="Gene3D" id="1.10.10.10">
    <property type="entry name" value="Winged helix-like DNA-binding domain superfamily/Winged helix DNA-binding domain"/>
    <property type="match status" value="1"/>
</dbReference>
<dbReference type="Proteomes" id="UP000290849">
    <property type="component" value="Unassembled WGS sequence"/>
</dbReference>
<dbReference type="Pfam" id="PF00392">
    <property type="entry name" value="GntR"/>
    <property type="match status" value="1"/>
</dbReference>
<evidence type="ECO:0000256" key="2">
    <source>
        <dbReference type="ARBA" id="ARBA00023125"/>
    </source>
</evidence>
<proteinExistence type="predicted"/>
<organism evidence="5 6">
    <name type="scientific">Achromobacter aloeverae</name>
    <dbReference type="NCBI Taxonomy" id="1750518"/>
    <lineage>
        <taxon>Bacteria</taxon>
        <taxon>Pseudomonadati</taxon>
        <taxon>Pseudomonadota</taxon>
        <taxon>Betaproteobacteria</taxon>
        <taxon>Burkholderiales</taxon>
        <taxon>Alcaligenaceae</taxon>
        <taxon>Achromobacter</taxon>
    </lineage>
</organism>
<evidence type="ECO:0000259" key="4">
    <source>
        <dbReference type="PROSITE" id="PS50949"/>
    </source>
</evidence>
<evidence type="ECO:0000313" key="5">
    <source>
        <dbReference type="EMBL" id="RXN92771.1"/>
    </source>
</evidence>
<reference evidence="5 6" key="1">
    <citation type="journal article" date="2017" name="Int. J. Syst. Evol. Microbiol.">
        <title>Achromobacter aloeverae sp. nov., isolated from the root of Aloe vera (L.) Burm.f.</title>
        <authorList>
            <person name="Kuncharoen N."/>
            <person name="Muramatsu Y."/>
            <person name="Shibata C."/>
            <person name="Kamakura Y."/>
            <person name="Nakagawa Y."/>
            <person name="Tanasupawat S."/>
        </authorList>
    </citation>
    <scope>NUCLEOTIDE SEQUENCE [LARGE SCALE GENOMIC DNA]</scope>
    <source>
        <strain evidence="5 6">AVA-1</strain>
    </source>
</reference>
<gene>
    <name evidence="5" type="ORF">C7R54_03240</name>
</gene>
<evidence type="ECO:0000256" key="3">
    <source>
        <dbReference type="ARBA" id="ARBA00023163"/>
    </source>
</evidence>
<dbReference type="InterPro" id="IPR011711">
    <property type="entry name" value="GntR_C"/>
</dbReference>
<dbReference type="PROSITE" id="PS50949">
    <property type="entry name" value="HTH_GNTR"/>
    <property type="match status" value="1"/>
</dbReference>
<protein>
    <submittedName>
        <fullName evidence="5">GntR family transcriptional regulator</fullName>
    </submittedName>
</protein>
<feature type="domain" description="HTH gntR-type" evidence="4">
    <location>
        <begin position="18"/>
        <end position="85"/>
    </location>
</feature>